<dbReference type="AlphaFoldDB" id="A0A0A9H4W3"/>
<dbReference type="EMBL" id="GBRH01167057">
    <property type="protein sequence ID" value="JAE30839.1"/>
    <property type="molecule type" value="Transcribed_RNA"/>
</dbReference>
<reference evidence="1" key="1">
    <citation type="submission" date="2014-09" db="EMBL/GenBank/DDBJ databases">
        <authorList>
            <person name="Magalhaes I.L.F."/>
            <person name="Oliveira U."/>
            <person name="Santos F.R."/>
            <person name="Vidigal T.H.D.A."/>
            <person name="Brescovit A.D."/>
            <person name="Santos A.J."/>
        </authorList>
    </citation>
    <scope>NUCLEOTIDE SEQUENCE</scope>
    <source>
        <tissue evidence="1">Shoot tissue taken approximately 20 cm above the soil surface</tissue>
    </source>
</reference>
<name>A0A0A9H4W3_ARUDO</name>
<sequence length="52" mass="5613">MLTTKGPTRGESTNVNLGLGISGKFGDFTVARVLGIWGFLRVRSNFFNVPPS</sequence>
<protein>
    <submittedName>
        <fullName evidence="1">Uncharacterized protein</fullName>
    </submittedName>
</protein>
<evidence type="ECO:0000313" key="1">
    <source>
        <dbReference type="EMBL" id="JAE30839.1"/>
    </source>
</evidence>
<accession>A0A0A9H4W3</accession>
<proteinExistence type="predicted"/>
<reference evidence="1" key="2">
    <citation type="journal article" date="2015" name="Data Brief">
        <title>Shoot transcriptome of the giant reed, Arundo donax.</title>
        <authorList>
            <person name="Barrero R.A."/>
            <person name="Guerrero F.D."/>
            <person name="Moolhuijzen P."/>
            <person name="Goolsby J.A."/>
            <person name="Tidwell J."/>
            <person name="Bellgard S.E."/>
            <person name="Bellgard M.I."/>
        </authorList>
    </citation>
    <scope>NUCLEOTIDE SEQUENCE</scope>
    <source>
        <tissue evidence="1">Shoot tissue taken approximately 20 cm above the soil surface</tissue>
    </source>
</reference>
<organism evidence="1">
    <name type="scientific">Arundo donax</name>
    <name type="common">Giant reed</name>
    <name type="synonym">Donax arundinaceus</name>
    <dbReference type="NCBI Taxonomy" id="35708"/>
    <lineage>
        <taxon>Eukaryota</taxon>
        <taxon>Viridiplantae</taxon>
        <taxon>Streptophyta</taxon>
        <taxon>Embryophyta</taxon>
        <taxon>Tracheophyta</taxon>
        <taxon>Spermatophyta</taxon>
        <taxon>Magnoliopsida</taxon>
        <taxon>Liliopsida</taxon>
        <taxon>Poales</taxon>
        <taxon>Poaceae</taxon>
        <taxon>PACMAD clade</taxon>
        <taxon>Arundinoideae</taxon>
        <taxon>Arundineae</taxon>
        <taxon>Arundo</taxon>
    </lineage>
</organism>